<keyword evidence="3" id="KW-0472">Membrane</keyword>
<dbReference type="EMBL" id="WTYY01000002">
    <property type="protein sequence ID" value="MXO88004.1"/>
    <property type="molecule type" value="Genomic_DNA"/>
</dbReference>
<gene>
    <name evidence="4" type="ORF">GRI32_04545</name>
</gene>
<feature type="transmembrane region" description="Helical" evidence="3">
    <location>
        <begin position="68"/>
        <end position="85"/>
    </location>
</feature>
<accession>A0A844ZKB4</accession>
<evidence type="ECO:0000256" key="2">
    <source>
        <dbReference type="RuleBase" id="RU003750"/>
    </source>
</evidence>
<dbReference type="Gene3D" id="1.20.120.1760">
    <property type="match status" value="1"/>
</dbReference>
<evidence type="ECO:0000313" key="4">
    <source>
        <dbReference type="EMBL" id="MXO88004.1"/>
    </source>
</evidence>
<dbReference type="Proteomes" id="UP000435243">
    <property type="component" value="Unassembled WGS sequence"/>
</dbReference>
<dbReference type="PROSITE" id="PS00379">
    <property type="entry name" value="CDP_ALCOHOL_P_TRANSF"/>
    <property type="match status" value="1"/>
</dbReference>
<protein>
    <recommendedName>
        <fullName evidence="6">CDP-alcohol phosphatidyltransferase family protein</fullName>
    </recommendedName>
</protein>
<dbReference type="GO" id="GO:0016020">
    <property type="term" value="C:membrane"/>
    <property type="evidence" value="ECO:0007669"/>
    <property type="project" value="InterPro"/>
</dbReference>
<keyword evidence="3" id="KW-1133">Transmembrane helix</keyword>
<name>A0A844ZKB4_9SPHN</name>
<feature type="transmembrane region" description="Helical" evidence="3">
    <location>
        <begin position="97"/>
        <end position="115"/>
    </location>
</feature>
<evidence type="ECO:0000256" key="3">
    <source>
        <dbReference type="SAM" id="Phobius"/>
    </source>
</evidence>
<dbReference type="Pfam" id="PF01066">
    <property type="entry name" value="CDP-OH_P_transf"/>
    <property type="match status" value="1"/>
</dbReference>
<dbReference type="OrthoDB" id="9796672at2"/>
<dbReference type="GO" id="GO:0016780">
    <property type="term" value="F:phosphotransferase activity, for other substituted phosphate groups"/>
    <property type="evidence" value="ECO:0007669"/>
    <property type="project" value="InterPro"/>
</dbReference>
<dbReference type="RefSeq" id="WP_160589937.1">
    <property type="nucleotide sequence ID" value="NZ_BAAAFP010000002.1"/>
</dbReference>
<comment type="caution">
    <text evidence="4">The sequence shown here is derived from an EMBL/GenBank/DDBJ whole genome shotgun (WGS) entry which is preliminary data.</text>
</comment>
<keyword evidence="5" id="KW-1185">Reference proteome</keyword>
<reference evidence="4 5" key="1">
    <citation type="submission" date="2019-12" db="EMBL/GenBank/DDBJ databases">
        <title>Genomic-based taxomic classification of the family Erythrobacteraceae.</title>
        <authorList>
            <person name="Xu L."/>
        </authorList>
    </citation>
    <scope>NUCLEOTIDE SEQUENCE [LARGE SCALE GENOMIC DNA]</scope>
    <source>
        <strain evidence="4 5">JCM 16339</strain>
    </source>
</reference>
<evidence type="ECO:0000313" key="5">
    <source>
        <dbReference type="Proteomes" id="UP000435243"/>
    </source>
</evidence>
<evidence type="ECO:0000256" key="1">
    <source>
        <dbReference type="ARBA" id="ARBA00022679"/>
    </source>
</evidence>
<evidence type="ECO:0008006" key="6">
    <source>
        <dbReference type="Google" id="ProtNLM"/>
    </source>
</evidence>
<sequence length="189" mass="21036">MRAIASRFADFLTVYRLAAAPVLAFMAMSGHRDAFFILLIISLATDLVDGPIARWAGHASAFGAKLDSMADGSTLIVGFFGLWLFERHTMQADVFWLYLFFATYAAAATTSLIKFRTLPAYHLYLSKTAASFSGPFVAWLYFVDYSRPFFIVLASIGVMANCESVLVTRRLKRFRADVGSLLFVEPGQR</sequence>
<keyword evidence="1 2" id="KW-0808">Transferase</keyword>
<feature type="transmembrane region" description="Helical" evidence="3">
    <location>
        <begin position="148"/>
        <end position="167"/>
    </location>
</feature>
<comment type="similarity">
    <text evidence="2">Belongs to the CDP-alcohol phosphatidyltransferase class-I family.</text>
</comment>
<proteinExistence type="inferred from homology"/>
<dbReference type="InterPro" id="IPR000462">
    <property type="entry name" value="CDP-OH_P_trans"/>
</dbReference>
<dbReference type="InterPro" id="IPR043130">
    <property type="entry name" value="CDP-OH_PTrfase_TM_dom"/>
</dbReference>
<keyword evidence="3" id="KW-0812">Transmembrane</keyword>
<feature type="transmembrane region" description="Helical" evidence="3">
    <location>
        <begin position="34"/>
        <end position="56"/>
    </location>
</feature>
<organism evidence="4 5">
    <name type="scientific">Alteraurantiacibacter aestuarii</name>
    <dbReference type="NCBI Taxonomy" id="650004"/>
    <lineage>
        <taxon>Bacteria</taxon>
        <taxon>Pseudomonadati</taxon>
        <taxon>Pseudomonadota</taxon>
        <taxon>Alphaproteobacteria</taxon>
        <taxon>Sphingomonadales</taxon>
        <taxon>Erythrobacteraceae</taxon>
        <taxon>Alteraurantiacibacter</taxon>
    </lineage>
</organism>
<dbReference type="AlphaFoldDB" id="A0A844ZKB4"/>
<dbReference type="GO" id="GO:0008654">
    <property type="term" value="P:phospholipid biosynthetic process"/>
    <property type="evidence" value="ECO:0007669"/>
    <property type="project" value="InterPro"/>
</dbReference>
<dbReference type="InterPro" id="IPR048254">
    <property type="entry name" value="CDP_ALCOHOL_P_TRANSF_CS"/>
</dbReference>